<evidence type="ECO:0000313" key="2">
    <source>
        <dbReference type="Proteomes" id="UP000214689"/>
    </source>
</evidence>
<sequence>MAIEEADTCKACNSKAESVRCFMADKIQIRKGIVEDTLIVPLYGWKLCVEQFPTLYQDPYATKICERLNYDFSQLQGKEKSVLYQYGAL</sequence>
<dbReference type="AlphaFoldDB" id="A0A223AR84"/>
<protein>
    <submittedName>
        <fullName evidence="1">Uncharacterized protein</fullName>
    </submittedName>
</protein>
<dbReference type="Proteomes" id="UP000214689">
    <property type="component" value="Chromosome"/>
</dbReference>
<accession>A0A223AR84</accession>
<gene>
    <name evidence="1" type="ORF">AXF17_02660</name>
</gene>
<dbReference type="EMBL" id="CP016199">
    <property type="protein sequence ID" value="ASS37471.1"/>
    <property type="molecule type" value="Genomic_DNA"/>
</dbReference>
<reference evidence="2" key="1">
    <citation type="submission" date="2016-05" db="EMBL/GenBank/DDBJ databases">
        <authorList>
            <person name="Holder M.E."/>
            <person name="Ajami N.J."/>
            <person name="Petrosino J.F."/>
        </authorList>
    </citation>
    <scope>NUCLEOTIDE SEQUENCE [LARGE SCALE GENOMIC DNA]</scope>
    <source>
        <strain evidence="2">ATCC 700696</strain>
    </source>
</reference>
<organism evidence="1 2">
    <name type="scientific">Mogibacterium pumilum</name>
    <dbReference type="NCBI Taxonomy" id="86332"/>
    <lineage>
        <taxon>Bacteria</taxon>
        <taxon>Bacillati</taxon>
        <taxon>Bacillota</taxon>
        <taxon>Clostridia</taxon>
        <taxon>Peptostreptococcales</taxon>
        <taxon>Anaerovoracaceae</taxon>
        <taxon>Mogibacterium</taxon>
    </lineage>
</organism>
<evidence type="ECO:0000313" key="1">
    <source>
        <dbReference type="EMBL" id="ASS37471.1"/>
    </source>
</evidence>
<name>A0A223AR84_9FIRM</name>
<proteinExistence type="predicted"/>
<keyword evidence="2" id="KW-1185">Reference proteome</keyword>